<dbReference type="Pfam" id="PF00083">
    <property type="entry name" value="Sugar_tr"/>
    <property type="match status" value="1"/>
</dbReference>
<comment type="similarity">
    <text evidence="2">Belongs to the major facilitator superfamily.</text>
</comment>
<evidence type="ECO:0000256" key="1">
    <source>
        <dbReference type="ARBA" id="ARBA00004141"/>
    </source>
</evidence>
<gene>
    <name evidence="9" type="ORF">LNINA_LOCUS12092</name>
</gene>
<feature type="transmembrane region" description="Helical" evidence="7">
    <location>
        <begin position="138"/>
        <end position="155"/>
    </location>
</feature>
<keyword evidence="3" id="KW-0813">Transport</keyword>
<feature type="transmembrane region" description="Helical" evidence="7">
    <location>
        <begin position="210"/>
        <end position="229"/>
    </location>
</feature>
<dbReference type="EMBL" id="CAVLEF010000203">
    <property type="protein sequence ID" value="CAK1553073.1"/>
    <property type="molecule type" value="Genomic_DNA"/>
</dbReference>
<evidence type="ECO:0000256" key="2">
    <source>
        <dbReference type="ARBA" id="ARBA00008335"/>
    </source>
</evidence>
<dbReference type="GO" id="GO:0016020">
    <property type="term" value="C:membrane"/>
    <property type="evidence" value="ECO:0007669"/>
    <property type="project" value="UniProtKB-SubCell"/>
</dbReference>
<keyword evidence="10" id="KW-1185">Reference proteome</keyword>
<dbReference type="InterPro" id="IPR020846">
    <property type="entry name" value="MFS_dom"/>
</dbReference>
<feature type="transmembrane region" description="Helical" evidence="7">
    <location>
        <begin position="384"/>
        <end position="402"/>
    </location>
</feature>
<feature type="transmembrane region" description="Helical" evidence="7">
    <location>
        <begin position="304"/>
        <end position="324"/>
    </location>
</feature>
<evidence type="ECO:0000256" key="7">
    <source>
        <dbReference type="SAM" id="Phobius"/>
    </source>
</evidence>
<dbReference type="GO" id="GO:0022857">
    <property type="term" value="F:transmembrane transporter activity"/>
    <property type="evidence" value="ECO:0007669"/>
    <property type="project" value="InterPro"/>
</dbReference>
<feature type="transmembrane region" description="Helical" evidence="7">
    <location>
        <begin position="488"/>
        <end position="515"/>
    </location>
</feature>
<accession>A0AAV1JW05</accession>
<evidence type="ECO:0000256" key="4">
    <source>
        <dbReference type="ARBA" id="ARBA00022692"/>
    </source>
</evidence>
<dbReference type="Pfam" id="PF07690">
    <property type="entry name" value="MFS_1"/>
    <property type="match status" value="1"/>
</dbReference>
<protein>
    <recommendedName>
        <fullName evidence="8">Major facilitator superfamily (MFS) profile domain-containing protein</fullName>
    </recommendedName>
</protein>
<dbReference type="Proteomes" id="UP001497472">
    <property type="component" value="Unassembled WGS sequence"/>
</dbReference>
<evidence type="ECO:0000259" key="8">
    <source>
        <dbReference type="PROSITE" id="PS50850"/>
    </source>
</evidence>
<feature type="transmembrane region" description="Helical" evidence="7">
    <location>
        <begin position="109"/>
        <end position="126"/>
    </location>
</feature>
<evidence type="ECO:0000256" key="3">
    <source>
        <dbReference type="ARBA" id="ARBA00022448"/>
    </source>
</evidence>
<feature type="transmembrane region" description="Helical" evidence="7">
    <location>
        <begin position="80"/>
        <end position="100"/>
    </location>
</feature>
<dbReference type="PANTHER" id="PTHR23511">
    <property type="entry name" value="SYNAPTIC VESICLE GLYCOPROTEIN 2"/>
    <property type="match status" value="1"/>
</dbReference>
<dbReference type="InterPro" id="IPR005828">
    <property type="entry name" value="MFS_sugar_transport-like"/>
</dbReference>
<dbReference type="SUPFAM" id="SSF103473">
    <property type="entry name" value="MFS general substrate transporter"/>
    <property type="match status" value="1"/>
</dbReference>
<organism evidence="9 10">
    <name type="scientific">Leptosia nina</name>
    <dbReference type="NCBI Taxonomy" id="320188"/>
    <lineage>
        <taxon>Eukaryota</taxon>
        <taxon>Metazoa</taxon>
        <taxon>Ecdysozoa</taxon>
        <taxon>Arthropoda</taxon>
        <taxon>Hexapoda</taxon>
        <taxon>Insecta</taxon>
        <taxon>Pterygota</taxon>
        <taxon>Neoptera</taxon>
        <taxon>Endopterygota</taxon>
        <taxon>Lepidoptera</taxon>
        <taxon>Glossata</taxon>
        <taxon>Ditrysia</taxon>
        <taxon>Papilionoidea</taxon>
        <taxon>Pieridae</taxon>
        <taxon>Pierinae</taxon>
        <taxon>Leptosia</taxon>
    </lineage>
</organism>
<proteinExistence type="inferred from homology"/>
<feature type="domain" description="Major facilitator superfamily (MFS) profile" evidence="8">
    <location>
        <begin position="42"/>
        <end position="520"/>
    </location>
</feature>
<evidence type="ECO:0000256" key="5">
    <source>
        <dbReference type="ARBA" id="ARBA00022989"/>
    </source>
</evidence>
<dbReference type="PROSITE" id="PS50850">
    <property type="entry name" value="MFS"/>
    <property type="match status" value="1"/>
</dbReference>
<keyword evidence="4 7" id="KW-0812">Transmembrane</keyword>
<feature type="transmembrane region" description="Helical" evidence="7">
    <location>
        <begin position="167"/>
        <end position="190"/>
    </location>
</feature>
<reference evidence="9 10" key="1">
    <citation type="submission" date="2023-11" db="EMBL/GenBank/DDBJ databases">
        <authorList>
            <person name="Okamura Y."/>
        </authorList>
    </citation>
    <scope>NUCLEOTIDE SEQUENCE [LARGE SCALE GENOMIC DNA]</scope>
</reference>
<evidence type="ECO:0000256" key="6">
    <source>
        <dbReference type="ARBA" id="ARBA00023136"/>
    </source>
</evidence>
<keyword evidence="6 7" id="KW-0472">Membrane</keyword>
<evidence type="ECO:0000313" key="9">
    <source>
        <dbReference type="EMBL" id="CAK1553073.1"/>
    </source>
</evidence>
<comment type="subcellular location">
    <subcellularLocation>
        <location evidence="1">Membrane</location>
        <topology evidence="1">Multi-pass membrane protein</topology>
    </subcellularLocation>
</comment>
<evidence type="ECO:0000313" key="10">
    <source>
        <dbReference type="Proteomes" id="UP001497472"/>
    </source>
</evidence>
<dbReference type="InterPro" id="IPR036259">
    <property type="entry name" value="MFS_trans_sf"/>
</dbReference>
<dbReference type="InterPro" id="IPR011701">
    <property type="entry name" value="MFS"/>
</dbReference>
<feature type="transmembrane region" description="Helical" evidence="7">
    <location>
        <begin position="48"/>
        <end position="68"/>
    </location>
</feature>
<keyword evidence="5 7" id="KW-1133">Transmembrane helix</keyword>
<feature type="transmembrane region" description="Helical" evidence="7">
    <location>
        <begin position="409"/>
        <end position="427"/>
    </location>
</feature>
<dbReference type="AlphaFoldDB" id="A0AAV1JW05"/>
<comment type="caution">
    <text evidence="9">The sequence shown here is derived from an EMBL/GenBank/DDBJ whole genome shotgun (WGS) entry which is preliminary data.</text>
</comment>
<dbReference type="Gene3D" id="1.20.1250.20">
    <property type="entry name" value="MFS general substrate transporter like domains"/>
    <property type="match status" value="1"/>
</dbReference>
<sequence>MSDINLKALQGTSNNEAKKTPSAMDEVNSALQECGFGWFHVRLLITAYIGYTSGVALAMTTPFVLPIAECDLDMTLLQKGVLNAIPYVGMIVSSAIAGFLTDTFGRKKFLVYGFGGLFVFTIISGLSQRYGVLVTSKFFEGFIFAASFSPLMTLTSEMCHSGIRDRVMLVQTSFVAIGQVSVALLSWAILTQNWRDVLFGGSLVLNIWNYYLLLMSLWSFCACFLYMLIPESPKYYVTQHNYEAARSVLLYIYTTNTGKTSDSFKHINLWTDRIKRMDEAPEAVHKSQLSAGCENIKPLFQKPLILYLSLLCFINFFTMTQYNVLRLWFPQLSTIVEHYRSNSTQDLCQMLDTYTRDLREKAKTTVDEVCIPVRSGHETYRNSVILGSICVIPFILTSILVNRVGKKNLFIVCGLISVGCTIALRWTSSKTSLVSLFSVDVSSAQTMLSLTQAMVVELFPTSFRSLSMGLVMMSGRTGSLVGNIMFPILLNLGCVVPFFTLATLMLGITALSLFLPTKKN</sequence>
<name>A0AAV1JW05_9NEOP</name>
<dbReference type="PANTHER" id="PTHR23511:SF36">
    <property type="entry name" value="EG:BACR7A4.13 PROTEIN-RELATED"/>
    <property type="match status" value="1"/>
</dbReference>